<name>A0ABU6Q7S3_9FABA</name>
<reference evidence="1 2" key="1">
    <citation type="journal article" date="2023" name="Plants (Basel)">
        <title>Bridging the Gap: Combining Genomics and Transcriptomics Approaches to Understand Stylosanthes scabra, an Orphan Legume from the Brazilian Caatinga.</title>
        <authorList>
            <person name="Ferreira-Neto J.R.C."/>
            <person name="da Silva M.D."/>
            <person name="Binneck E."/>
            <person name="de Melo N.F."/>
            <person name="da Silva R.H."/>
            <person name="de Melo A.L.T.M."/>
            <person name="Pandolfi V."/>
            <person name="Bustamante F.O."/>
            <person name="Brasileiro-Vidal A.C."/>
            <person name="Benko-Iseppon A.M."/>
        </authorList>
    </citation>
    <scope>NUCLEOTIDE SEQUENCE [LARGE SCALE GENOMIC DNA]</scope>
    <source>
        <tissue evidence="1">Leaves</tissue>
    </source>
</reference>
<gene>
    <name evidence="1" type="ORF">PIB30_015813</name>
</gene>
<comment type="caution">
    <text evidence="1">The sequence shown here is derived from an EMBL/GenBank/DDBJ whole genome shotgun (WGS) entry which is preliminary data.</text>
</comment>
<organism evidence="1 2">
    <name type="scientific">Stylosanthes scabra</name>
    <dbReference type="NCBI Taxonomy" id="79078"/>
    <lineage>
        <taxon>Eukaryota</taxon>
        <taxon>Viridiplantae</taxon>
        <taxon>Streptophyta</taxon>
        <taxon>Embryophyta</taxon>
        <taxon>Tracheophyta</taxon>
        <taxon>Spermatophyta</taxon>
        <taxon>Magnoliopsida</taxon>
        <taxon>eudicotyledons</taxon>
        <taxon>Gunneridae</taxon>
        <taxon>Pentapetalae</taxon>
        <taxon>rosids</taxon>
        <taxon>fabids</taxon>
        <taxon>Fabales</taxon>
        <taxon>Fabaceae</taxon>
        <taxon>Papilionoideae</taxon>
        <taxon>50 kb inversion clade</taxon>
        <taxon>dalbergioids sensu lato</taxon>
        <taxon>Dalbergieae</taxon>
        <taxon>Pterocarpus clade</taxon>
        <taxon>Stylosanthes</taxon>
    </lineage>
</organism>
<protein>
    <recommendedName>
        <fullName evidence="3">F-box domain-containing protein</fullName>
    </recommendedName>
</protein>
<keyword evidence="2" id="KW-1185">Reference proteome</keyword>
<proteinExistence type="predicted"/>
<sequence>MHPNKSNTPPASLKSLKMSLRALIHELREKKRLLLTKEALPNDVLWMIFVNAEPKLTARCRTFNKKWCSMLNSQLFIAENYKANTTRQKDVIVGIGYSPADLKSQWFCRLTPSLNAKLNEADKPSISLNLRCATWMCFPSISLEVIGGNDWPVDRGTWSPRIIYLSRVENRSDQSSASQISSYRRLGLR</sequence>
<dbReference type="EMBL" id="JASCZI010000044">
    <property type="protein sequence ID" value="MED6107640.1"/>
    <property type="molecule type" value="Genomic_DNA"/>
</dbReference>
<evidence type="ECO:0008006" key="3">
    <source>
        <dbReference type="Google" id="ProtNLM"/>
    </source>
</evidence>
<evidence type="ECO:0000313" key="2">
    <source>
        <dbReference type="Proteomes" id="UP001341840"/>
    </source>
</evidence>
<evidence type="ECO:0000313" key="1">
    <source>
        <dbReference type="EMBL" id="MED6107640.1"/>
    </source>
</evidence>
<dbReference type="Proteomes" id="UP001341840">
    <property type="component" value="Unassembled WGS sequence"/>
</dbReference>
<accession>A0ABU6Q7S3</accession>